<keyword evidence="1" id="KW-0175">Coiled coil</keyword>
<protein>
    <submittedName>
        <fullName evidence="2">Uncharacterized protein</fullName>
    </submittedName>
</protein>
<feature type="coiled-coil region" evidence="1">
    <location>
        <begin position="70"/>
        <end position="97"/>
    </location>
</feature>
<dbReference type="HOGENOM" id="CLU_2219412_0_0_6"/>
<reference evidence="2 3" key="1">
    <citation type="submission" date="2014-01" db="EMBL/GenBank/DDBJ databases">
        <title>Full genme sequencing of cellulolytic bacterium Gynuella sunshinyii YC6258T gen. nov., sp. nov.</title>
        <authorList>
            <person name="Khan H."/>
            <person name="Chung E.J."/>
            <person name="Chung Y.R."/>
        </authorList>
    </citation>
    <scope>NUCLEOTIDE SEQUENCE [LARGE SCALE GENOMIC DNA]</scope>
    <source>
        <strain evidence="2 3">YC6258</strain>
    </source>
</reference>
<sequence>MDGEHYERANFRLVIQAALNWSRRVKNDLQEQQLRPNKVISIDHTETNTANHQNELVLMKKSQREMENLLLAQNKKMRILESALARLETELEQSDNAEPTGVRLTL</sequence>
<evidence type="ECO:0000313" key="3">
    <source>
        <dbReference type="Proteomes" id="UP000032266"/>
    </source>
</evidence>
<dbReference type="EMBL" id="CP007142">
    <property type="protein sequence ID" value="AJQ94557.1"/>
    <property type="molecule type" value="Genomic_DNA"/>
</dbReference>
<proteinExistence type="predicted"/>
<dbReference type="Proteomes" id="UP000032266">
    <property type="component" value="Chromosome"/>
</dbReference>
<dbReference type="AlphaFoldDB" id="A0A0C5VIQ7"/>
<evidence type="ECO:0000256" key="1">
    <source>
        <dbReference type="SAM" id="Coils"/>
    </source>
</evidence>
<evidence type="ECO:0000313" key="2">
    <source>
        <dbReference type="EMBL" id="AJQ94557.1"/>
    </source>
</evidence>
<gene>
    <name evidence="2" type="ORF">YC6258_02519</name>
</gene>
<dbReference type="KEGG" id="gsn:YC6258_02519"/>
<accession>A0A0C5VIQ7</accession>
<name>A0A0C5VIQ7_9GAMM</name>
<keyword evidence="3" id="KW-1185">Reference proteome</keyword>
<organism evidence="2 3">
    <name type="scientific">Gynuella sunshinyii YC6258</name>
    <dbReference type="NCBI Taxonomy" id="1445510"/>
    <lineage>
        <taxon>Bacteria</taxon>
        <taxon>Pseudomonadati</taxon>
        <taxon>Pseudomonadota</taxon>
        <taxon>Gammaproteobacteria</taxon>
        <taxon>Oceanospirillales</taxon>
        <taxon>Saccharospirillaceae</taxon>
        <taxon>Gynuella</taxon>
    </lineage>
</organism>